<dbReference type="GO" id="GO:0019645">
    <property type="term" value="P:anaerobic electron transport chain"/>
    <property type="evidence" value="ECO:0007669"/>
    <property type="project" value="InterPro"/>
</dbReference>
<name>A0A3A6QXF5_9VIBR</name>
<dbReference type="EMBL" id="QVMU01000003">
    <property type="protein sequence ID" value="RJX73664.1"/>
    <property type="molecule type" value="Genomic_DNA"/>
</dbReference>
<dbReference type="OrthoDB" id="4394845at2"/>
<dbReference type="AlphaFoldDB" id="A0A3A6QXF5"/>
<gene>
    <name evidence="2" type="ORF">DZ860_05390</name>
</gene>
<keyword evidence="1" id="KW-0472">Membrane</keyword>
<evidence type="ECO:0000256" key="1">
    <source>
        <dbReference type="SAM" id="Phobius"/>
    </source>
</evidence>
<feature type="transmembrane region" description="Helical" evidence="1">
    <location>
        <begin position="102"/>
        <end position="123"/>
    </location>
</feature>
<feature type="transmembrane region" description="Helical" evidence="1">
    <location>
        <begin position="135"/>
        <end position="155"/>
    </location>
</feature>
<keyword evidence="3" id="KW-1185">Reference proteome</keyword>
<keyword evidence="1" id="KW-0812">Transmembrane</keyword>
<feature type="transmembrane region" description="Helical" evidence="1">
    <location>
        <begin position="201"/>
        <end position="225"/>
    </location>
</feature>
<dbReference type="InterPro" id="IPR007059">
    <property type="entry name" value="DmsC"/>
</dbReference>
<feature type="transmembrane region" description="Helical" evidence="1">
    <location>
        <begin position="271"/>
        <end position="291"/>
    </location>
</feature>
<protein>
    <recommendedName>
        <fullName evidence="4">Dimethylsulfoxide reductase</fullName>
    </recommendedName>
</protein>
<accession>A0A3A6QXF5</accession>
<dbReference type="GO" id="GO:0005886">
    <property type="term" value="C:plasma membrane"/>
    <property type="evidence" value="ECO:0007669"/>
    <property type="project" value="TreeGrafter"/>
</dbReference>
<evidence type="ECO:0000313" key="3">
    <source>
        <dbReference type="Proteomes" id="UP000273252"/>
    </source>
</evidence>
<dbReference type="Pfam" id="PF04976">
    <property type="entry name" value="DmsC"/>
    <property type="match status" value="1"/>
</dbReference>
<dbReference type="PANTHER" id="PTHR38095:SF1">
    <property type="entry name" value="ANAEROBIC DIMETHYL SULFOXIDE REDUCTASE CHAIN YNFH"/>
    <property type="match status" value="1"/>
</dbReference>
<feature type="transmembrane region" description="Helical" evidence="1">
    <location>
        <begin position="167"/>
        <end position="189"/>
    </location>
</feature>
<comment type="caution">
    <text evidence="2">The sequence shown here is derived from an EMBL/GenBank/DDBJ whole genome shotgun (WGS) entry which is preliminary data.</text>
</comment>
<reference evidence="2 3" key="1">
    <citation type="submission" date="2018-08" db="EMBL/GenBank/DDBJ databases">
        <title>Vibrio isolated from the Eastern China Marginal Seas.</title>
        <authorList>
            <person name="Li Y."/>
        </authorList>
    </citation>
    <scope>NUCLEOTIDE SEQUENCE [LARGE SCALE GENOMIC DNA]</scope>
    <source>
        <strain evidence="2 3">BEI233</strain>
    </source>
</reference>
<dbReference type="Proteomes" id="UP000273252">
    <property type="component" value="Unassembled WGS sequence"/>
</dbReference>
<feature type="transmembrane region" description="Helical" evidence="1">
    <location>
        <begin position="28"/>
        <end position="50"/>
    </location>
</feature>
<feature type="transmembrane region" description="Helical" evidence="1">
    <location>
        <begin position="237"/>
        <end position="259"/>
    </location>
</feature>
<keyword evidence="1" id="KW-1133">Transmembrane helix</keyword>
<evidence type="ECO:0008006" key="4">
    <source>
        <dbReference type="Google" id="ProtNLM"/>
    </source>
</evidence>
<evidence type="ECO:0000313" key="2">
    <source>
        <dbReference type="EMBL" id="RJX73664.1"/>
    </source>
</evidence>
<dbReference type="GO" id="GO:0009389">
    <property type="term" value="F:dimethyl sulfoxide reductase activity"/>
    <property type="evidence" value="ECO:0007669"/>
    <property type="project" value="TreeGrafter"/>
</dbReference>
<dbReference type="PANTHER" id="PTHR38095">
    <property type="entry name" value="ANAEROBIC DIMETHYL SULFOXIDE REDUCTASE CHAIN YNFH"/>
    <property type="match status" value="1"/>
</dbReference>
<dbReference type="GO" id="GO:0009390">
    <property type="term" value="C:dimethyl sulfoxide reductase complex"/>
    <property type="evidence" value="ECO:0007669"/>
    <property type="project" value="TreeGrafter"/>
</dbReference>
<proteinExistence type="predicted"/>
<sequence>MCMHVHQEIAAAAFKINERYKSMDHLSLVFFTVFAQASIGLFIVLGVLHLSVTPKNSVLSKGFLFVWPLFGIALLCSLTHLGQPLRAFNVLSGVTHGSPLSIEIISSIAFGSFGFIFTVLEWFKLGSDLFRKVLLFISMIVGCWLLMAISNVYTLDGVMAWANALTPIQFFSTALILGVTGTIAIINLMPKTTKGAPAIRIVTLSLFGVGLLISMAVFAAFLLHIGKEGLIPQQLHSYIAVVKVMFTLIGAALCVVYVIKPEKHNSMVKTVSMCVGVLLLITSELSGRVMFYDMYYITGM</sequence>
<feature type="transmembrane region" description="Helical" evidence="1">
    <location>
        <begin position="62"/>
        <end position="82"/>
    </location>
</feature>
<organism evidence="2 3">
    <name type="scientific">Vibrio sinensis</name>
    <dbReference type="NCBI Taxonomy" id="2302434"/>
    <lineage>
        <taxon>Bacteria</taxon>
        <taxon>Pseudomonadati</taxon>
        <taxon>Pseudomonadota</taxon>
        <taxon>Gammaproteobacteria</taxon>
        <taxon>Vibrionales</taxon>
        <taxon>Vibrionaceae</taxon>
        <taxon>Vibrio</taxon>
    </lineage>
</organism>